<dbReference type="PANTHER" id="PTHR34700:SF4">
    <property type="entry name" value="PHAGE-LIKE ELEMENT PBSX PROTEIN XKDP"/>
    <property type="match status" value="1"/>
</dbReference>
<dbReference type="AlphaFoldDB" id="A0A417Y7Y0"/>
<reference evidence="3 4" key="1">
    <citation type="submission" date="2018-09" db="EMBL/GenBank/DDBJ databases">
        <title>Genome sequencing of Nocardioides immobilis CCTCC AB 2017083 for comparison to Nocardioides silvaticus.</title>
        <authorList>
            <person name="Li C."/>
            <person name="Wang G."/>
        </authorList>
    </citation>
    <scope>NUCLEOTIDE SEQUENCE [LARGE SCALE GENOMIC DNA]</scope>
    <source>
        <strain evidence="3 4">CCTCC AB 2017083</strain>
    </source>
</reference>
<feature type="transmembrane region" description="Helical" evidence="1">
    <location>
        <begin position="30"/>
        <end position="53"/>
    </location>
</feature>
<accession>A0A417Y7Y0</accession>
<feature type="transmembrane region" description="Helical" evidence="1">
    <location>
        <begin position="73"/>
        <end position="105"/>
    </location>
</feature>
<dbReference type="Pfam" id="PF03704">
    <property type="entry name" value="BTAD"/>
    <property type="match status" value="1"/>
</dbReference>
<dbReference type="Gene3D" id="1.25.40.10">
    <property type="entry name" value="Tetratricopeptide repeat domain"/>
    <property type="match status" value="1"/>
</dbReference>
<keyword evidence="1" id="KW-0812">Transmembrane</keyword>
<dbReference type="Gene3D" id="3.10.350.10">
    <property type="entry name" value="LysM domain"/>
    <property type="match status" value="1"/>
</dbReference>
<sequence length="914" mass="97306">MNTDAPTDSTRRGPERFTAPAVAEKKSSPVAVLGAGLALAVLLVGIPVGLWLWQGLPPYPTGLPSRDDLTQPLTFDALITVLLVVVWLAWLQFAVCVVVEAVSLLRGGGLPRPVPLSGRSQALARALVGTILVGASLIGSAGAASADDGGRPASRQATVAVQDAQASVDQPGRPMQQAAPEDFVAPALYTETKQELGEAASDLLGRKIVTVKPPEGRYHHNLWDIAAEYLGDGRRWKEIFELNKGRQQPDGGELVIGRLIQPGWVLVLPDDAVGADRVDQVQHRQHEDKGDRHEVVPVVDQADDENQAVEPSYDGLAGDLVGGGLLAATLAGAIAMERRRRRGADLSASQIETEVALLVGADLDRAERVDRALRRLVVSAKADGIPLPPVYAVTVDDDEIELRIAPAAPNPPAPWVPLKEGRRWRLDRESAEADQGPLGSAPYPGLVCIGRDDRGADVLIDLEAVGGPASVSGAHAVAREVVSALAVQLVTSPWSDDQLVHSFELSPVLADISDGSFAVVDDLAALVTGLEADRPDRSGQDVLSGRAGSRPDLTPQYLMLGAVPDDELVDRLQPMIRTGDRGLGVVAVGKLPGTRWHLTVDESGHLALPLLDIAVTAVRLTERTAVQLAGLFAKAREQRAPATDAGVVIPRAPRPGDDAHWASAAVRIGVLGPLEARVPGQMDDVRLGLATEVATYLALQTAPVHPSVLSASVWPRGVTSEVRDATIERVREWLGHATDGSYLLRENDEGRLFLADEVAVDWHAFCTLVQRSRGAAAKTEMELLRRALQLIRGPFLDRRERGRYAWLARTRLDTTIADAVESAAHRLVELSSDDPDGAAGAARAGLRLVPHSQLLWRDLLRAEYDGPGGPGIAAAVDEMLVALSERDADLEAETEALVEELVPGSRPVVGSLVG</sequence>
<dbReference type="InterPro" id="IPR052196">
    <property type="entry name" value="Bact_Kbp"/>
</dbReference>
<evidence type="ECO:0000313" key="4">
    <source>
        <dbReference type="Proteomes" id="UP000283644"/>
    </source>
</evidence>
<name>A0A417Y7Y0_9ACTN</name>
<dbReference type="PANTHER" id="PTHR34700">
    <property type="entry name" value="POTASSIUM BINDING PROTEIN KBP"/>
    <property type="match status" value="1"/>
</dbReference>
<gene>
    <name evidence="3" type="ORF">D0Z08_02860</name>
</gene>
<dbReference type="InterPro" id="IPR036779">
    <property type="entry name" value="LysM_dom_sf"/>
</dbReference>
<protein>
    <recommendedName>
        <fullName evidence="2">Bacterial transcriptional activator domain-containing protein</fullName>
    </recommendedName>
</protein>
<proteinExistence type="predicted"/>
<keyword evidence="1" id="KW-1133">Transmembrane helix</keyword>
<organism evidence="3 4">
    <name type="scientific">Nocardioides immobilis</name>
    <dbReference type="NCBI Taxonomy" id="2049295"/>
    <lineage>
        <taxon>Bacteria</taxon>
        <taxon>Bacillati</taxon>
        <taxon>Actinomycetota</taxon>
        <taxon>Actinomycetes</taxon>
        <taxon>Propionibacteriales</taxon>
        <taxon>Nocardioidaceae</taxon>
        <taxon>Nocardioides</taxon>
    </lineage>
</organism>
<dbReference type="EMBL" id="QXGH01000009">
    <property type="protein sequence ID" value="RHW28803.1"/>
    <property type="molecule type" value="Genomic_DNA"/>
</dbReference>
<dbReference type="InterPro" id="IPR011990">
    <property type="entry name" value="TPR-like_helical_dom_sf"/>
</dbReference>
<feature type="transmembrane region" description="Helical" evidence="1">
    <location>
        <begin position="126"/>
        <end position="146"/>
    </location>
</feature>
<keyword evidence="4" id="KW-1185">Reference proteome</keyword>
<feature type="domain" description="Bacterial transcriptional activator" evidence="2">
    <location>
        <begin position="760"/>
        <end position="902"/>
    </location>
</feature>
<dbReference type="SMART" id="SM01043">
    <property type="entry name" value="BTAD"/>
    <property type="match status" value="1"/>
</dbReference>
<evidence type="ECO:0000259" key="2">
    <source>
        <dbReference type="SMART" id="SM01043"/>
    </source>
</evidence>
<comment type="caution">
    <text evidence="3">The sequence shown here is derived from an EMBL/GenBank/DDBJ whole genome shotgun (WGS) entry which is preliminary data.</text>
</comment>
<dbReference type="RefSeq" id="WP_118922398.1">
    <property type="nucleotide sequence ID" value="NZ_QXGH01000009.1"/>
</dbReference>
<dbReference type="Proteomes" id="UP000283644">
    <property type="component" value="Unassembled WGS sequence"/>
</dbReference>
<evidence type="ECO:0000313" key="3">
    <source>
        <dbReference type="EMBL" id="RHW28803.1"/>
    </source>
</evidence>
<dbReference type="OrthoDB" id="8444614at2"/>
<dbReference type="InterPro" id="IPR005158">
    <property type="entry name" value="BTAD"/>
</dbReference>
<keyword evidence="1" id="KW-0472">Membrane</keyword>
<evidence type="ECO:0000256" key="1">
    <source>
        <dbReference type="SAM" id="Phobius"/>
    </source>
</evidence>